<protein>
    <submittedName>
        <fullName evidence="2">Uncharacterized protein (DUF983 family)</fullName>
    </submittedName>
</protein>
<comment type="caution">
    <text evidence="2">The sequence shown here is derived from an EMBL/GenBank/DDBJ whole genome shotgun (WGS) entry which is preliminary data.</text>
</comment>
<keyword evidence="3" id="KW-1185">Reference proteome</keyword>
<reference evidence="2 3" key="1">
    <citation type="submission" date="2019-03" db="EMBL/GenBank/DDBJ databases">
        <title>Genomic Encyclopedia of Type Strains, Phase IV (KMG-IV): sequencing the most valuable type-strain genomes for metagenomic binning, comparative biology and taxonomic classification.</title>
        <authorList>
            <person name="Goeker M."/>
        </authorList>
    </citation>
    <scope>NUCLEOTIDE SEQUENCE [LARGE SCALE GENOMIC DNA]</scope>
    <source>
        <strain evidence="2 3">DSM 9035</strain>
    </source>
</reference>
<keyword evidence="1" id="KW-1133">Transmembrane helix</keyword>
<dbReference type="NCBIfam" id="NF004633">
    <property type="entry name" value="PRK05978.1"/>
    <property type="match status" value="1"/>
</dbReference>
<gene>
    <name evidence="2" type="ORF">EDC64_11142</name>
</gene>
<dbReference type="Pfam" id="PF06170">
    <property type="entry name" value="DUF983"/>
    <property type="match status" value="1"/>
</dbReference>
<dbReference type="InterPro" id="IPR009325">
    <property type="entry name" value="DUF983"/>
</dbReference>
<evidence type="ECO:0000313" key="2">
    <source>
        <dbReference type="EMBL" id="TCT02870.1"/>
    </source>
</evidence>
<dbReference type="AlphaFoldDB" id="A0A4R3LR43"/>
<evidence type="ECO:0000256" key="1">
    <source>
        <dbReference type="SAM" id="Phobius"/>
    </source>
</evidence>
<feature type="transmembrane region" description="Helical" evidence="1">
    <location>
        <begin position="88"/>
        <end position="108"/>
    </location>
</feature>
<keyword evidence="1" id="KW-0812">Transmembrane</keyword>
<feature type="transmembrane region" description="Helical" evidence="1">
    <location>
        <begin position="61"/>
        <end position="81"/>
    </location>
</feature>
<keyword evidence="1" id="KW-0472">Membrane</keyword>
<sequence>MTSMTVIDDGAPRAPGTAMMRGAMCRCPKCGAGSMFRGYLKVADDCPVCGEALYHHRADDAPPYMVIVAVGHIVVPILVLVEEIFRPAIWLHLAIFMPLTLLLSLAFLPPIKGALVGLQWALRMHGFDPRSPEHEPLPPAAPSKAP</sequence>
<proteinExistence type="predicted"/>
<dbReference type="EMBL" id="SMAI01000011">
    <property type="protein sequence ID" value="TCT02870.1"/>
    <property type="molecule type" value="Genomic_DNA"/>
</dbReference>
<evidence type="ECO:0000313" key="3">
    <source>
        <dbReference type="Proteomes" id="UP000294664"/>
    </source>
</evidence>
<organism evidence="2 3">
    <name type="scientific">Aquabacter spiritensis</name>
    <dbReference type="NCBI Taxonomy" id="933073"/>
    <lineage>
        <taxon>Bacteria</taxon>
        <taxon>Pseudomonadati</taxon>
        <taxon>Pseudomonadota</taxon>
        <taxon>Alphaproteobacteria</taxon>
        <taxon>Hyphomicrobiales</taxon>
        <taxon>Xanthobacteraceae</taxon>
        <taxon>Aquabacter</taxon>
    </lineage>
</organism>
<dbReference type="Proteomes" id="UP000294664">
    <property type="component" value="Unassembled WGS sequence"/>
</dbReference>
<accession>A0A4R3LR43</accession>
<name>A0A4R3LR43_9HYPH</name>